<reference evidence="2 3" key="1">
    <citation type="submission" date="2021-06" db="EMBL/GenBank/DDBJ databases">
        <title>Caerostris extrusa draft genome.</title>
        <authorList>
            <person name="Kono N."/>
            <person name="Arakawa K."/>
        </authorList>
    </citation>
    <scope>NUCLEOTIDE SEQUENCE [LARGE SCALE GENOMIC DNA]</scope>
</reference>
<proteinExistence type="predicted"/>
<gene>
    <name evidence="2" type="ORF">CEXT_241391</name>
</gene>
<keyword evidence="3" id="KW-1185">Reference proteome</keyword>
<dbReference type="EMBL" id="BPLR01011399">
    <property type="protein sequence ID" value="GIY46324.1"/>
    <property type="molecule type" value="Genomic_DNA"/>
</dbReference>
<comment type="caution">
    <text evidence="2">The sequence shown here is derived from an EMBL/GenBank/DDBJ whole genome shotgun (WGS) entry which is preliminary data.</text>
</comment>
<protein>
    <submittedName>
        <fullName evidence="2">Uncharacterized protein</fullName>
    </submittedName>
</protein>
<evidence type="ECO:0000313" key="2">
    <source>
        <dbReference type="EMBL" id="GIY46324.1"/>
    </source>
</evidence>
<dbReference type="Proteomes" id="UP001054945">
    <property type="component" value="Unassembled WGS sequence"/>
</dbReference>
<evidence type="ECO:0000313" key="3">
    <source>
        <dbReference type="Proteomes" id="UP001054945"/>
    </source>
</evidence>
<name>A0AAV4TJN1_CAEEX</name>
<feature type="region of interest" description="Disordered" evidence="1">
    <location>
        <begin position="87"/>
        <end position="130"/>
    </location>
</feature>
<dbReference type="AlphaFoldDB" id="A0AAV4TJN1"/>
<accession>A0AAV4TJN1</accession>
<sequence length="130" mass="14480">MPELCGIRGCNRQNRNHVKNISEKVSRNNGETVISISPHGIQSLAIIVRRGIHPVAHQDVQQRKRFQCAGKFRCHVRGHGALCRRPLAPENRKGGINSGTNVESRREKSIFSAGKHVAQENPSRCLADSR</sequence>
<evidence type="ECO:0000256" key="1">
    <source>
        <dbReference type="SAM" id="MobiDB-lite"/>
    </source>
</evidence>
<organism evidence="2 3">
    <name type="scientific">Caerostris extrusa</name>
    <name type="common">Bark spider</name>
    <name type="synonym">Caerostris bankana</name>
    <dbReference type="NCBI Taxonomy" id="172846"/>
    <lineage>
        <taxon>Eukaryota</taxon>
        <taxon>Metazoa</taxon>
        <taxon>Ecdysozoa</taxon>
        <taxon>Arthropoda</taxon>
        <taxon>Chelicerata</taxon>
        <taxon>Arachnida</taxon>
        <taxon>Araneae</taxon>
        <taxon>Araneomorphae</taxon>
        <taxon>Entelegynae</taxon>
        <taxon>Araneoidea</taxon>
        <taxon>Araneidae</taxon>
        <taxon>Caerostris</taxon>
    </lineage>
</organism>